<sequence>MWGVSVGAPQHLALPHGGFLAPARVRVQPCEVIRAPTHADDDGGGRVETESMLCLADASAQPCYIDHGQWGAHGGLGAGRTPAELQSIPFSRKRNAGELCVKQQANGRGQRVRDEHGENASTRSVGMARDGGARQLGRLGWAGPDGAMLWAQYGGERVARVRDARWVNEGAGTRDAQSGYLPPRASRPPCTVVSTGRPNTAPDSKHAISWGFSDAG</sequence>
<name>A0A6A6XAF4_9PLEO</name>
<keyword evidence="3" id="KW-1185">Reference proteome</keyword>
<dbReference type="Proteomes" id="UP000799757">
    <property type="component" value="Unassembled WGS sequence"/>
</dbReference>
<feature type="compositionally biased region" description="Polar residues" evidence="1">
    <location>
        <begin position="192"/>
        <end position="202"/>
    </location>
</feature>
<accession>A0A6A6XAF4</accession>
<gene>
    <name evidence="2" type="ORF">K505DRAFT_338180</name>
</gene>
<evidence type="ECO:0000313" key="2">
    <source>
        <dbReference type="EMBL" id="KAF2792993.1"/>
    </source>
</evidence>
<dbReference type="EMBL" id="MU001946">
    <property type="protein sequence ID" value="KAF2792993.1"/>
    <property type="molecule type" value="Genomic_DNA"/>
</dbReference>
<evidence type="ECO:0000313" key="3">
    <source>
        <dbReference type="Proteomes" id="UP000799757"/>
    </source>
</evidence>
<proteinExistence type="predicted"/>
<organism evidence="2 3">
    <name type="scientific">Melanomma pulvis-pyrius CBS 109.77</name>
    <dbReference type="NCBI Taxonomy" id="1314802"/>
    <lineage>
        <taxon>Eukaryota</taxon>
        <taxon>Fungi</taxon>
        <taxon>Dikarya</taxon>
        <taxon>Ascomycota</taxon>
        <taxon>Pezizomycotina</taxon>
        <taxon>Dothideomycetes</taxon>
        <taxon>Pleosporomycetidae</taxon>
        <taxon>Pleosporales</taxon>
        <taxon>Melanommataceae</taxon>
        <taxon>Melanomma</taxon>
    </lineage>
</organism>
<reference evidence="2" key="1">
    <citation type="journal article" date="2020" name="Stud. Mycol.">
        <title>101 Dothideomycetes genomes: a test case for predicting lifestyles and emergence of pathogens.</title>
        <authorList>
            <person name="Haridas S."/>
            <person name="Albert R."/>
            <person name="Binder M."/>
            <person name="Bloem J."/>
            <person name="Labutti K."/>
            <person name="Salamov A."/>
            <person name="Andreopoulos B."/>
            <person name="Baker S."/>
            <person name="Barry K."/>
            <person name="Bills G."/>
            <person name="Bluhm B."/>
            <person name="Cannon C."/>
            <person name="Castanera R."/>
            <person name="Culley D."/>
            <person name="Daum C."/>
            <person name="Ezra D."/>
            <person name="Gonzalez J."/>
            <person name="Henrissat B."/>
            <person name="Kuo A."/>
            <person name="Liang C."/>
            <person name="Lipzen A."/>
            <person name="Lutzoni F."/>
            <person name="Magnuson J."/>
            <person name="Mondo S."/>
            <person name="Nolan M."/>
            <person name="Ohm R."/>
            <person name="Pangilinan J."/>
            <person name="Park H.-J."/>
            <person name="Ramirez L."/>
            <person name="Alfaro M."/>
            <person name="Sun H."/>
            <person name="Tritt A."/>
            <person name="Yoshinaga Y."/>
            <person name="Zwiers L.-H."/>
            <person name="Turgeon B."/>
            <person name="Goodwin S."/>
            <person name="Spatafora J."/>
            <person name="Crous P."/>
            <person name="Grigoriev I."/>
        </authorList>
    </citation>
    <scope>NUCLEOTIDE SEQUENCE</scope>
    <source>
        <strain evidence="2">CBS 109.77</strain>
    </source>
</reference>
<evidence type="ECO:0000256" key="1">
    <source>
        <dbReference type="SAM" id="MobiDB-lite"/>
    </source>
</evidence>
<dbReference type="AlphaFoldDB" id="A0A6A6XAF4"/>
<feature type="region of interest" description="Disordered" evidence="1">
    <location>
        <begin position="104"/>
        <end position="125"/>
    </location>
</feature>
<protein>
    <submittedName>
        <fullName evidence="2">Uncharacterized protein</fullName>
    </submittedName>
</protein>
<feature type="region of interest" description="Disordered" evidence="1">
    <location>
        <begin position="170"/>
        <end position="216"/>
    </location>
</feature>